<accession>A0ABY3UW11</accession>
<keyword evidence="2" id="KW-1185">Reference proteome</keyword>
<protein>
    <submittedName>
        <fullName evidence="1">Uncharacterized protein</fullName>
    </submittedName>
</protein>
<name>A0ABY3UW11_MYCLN</name>
<evidence type="ECO:0000313" key="1">
    <source>
        <dbReference type="EMBL" id="ULP43776.1"/>
    </source>
</evidence>
<proteinExistence type="predicted"/>
<dbReference type="EMBL" id="CP092423">
    <property type="protein sequence ID" value="ULP43776.1"/>
    <property type="molecule type" value="Genomic_DNA"/>
</dbReference>
<evidence type="ECO:0000313" key="2">
    <source>
        <dbReference type="Proteomes" id="UP001055171"/>
    </source>
</evidence>
<sequence>MGFTVDTIDDDVDEGGRTASFVVYRGQDCKIQVYYSSREGEINAMIGTLDAPNQHGLYDQSRKWHYFNDFADEPKICLEELVRNLRDERSNFETTQKWLEWIKRERIDRYFESAYAAIVGE</sequence>
<gene>
    <name evidence="1" type="ORF">MJO58_07405</name>
</gene>
<organism evidence="1 2">
    <name type="scientific">Mycobacterium lentiflavum</name>
    <dbReference type="NCBI Taxonomy" id="141349"/>
    <lineage>
        <taxon>Bacteria</taxon>
        <taxon>Bacillati</taxon>
        <taxon>Actinomycetota</taxon>
        <taxon>Actinomycetes</taxon>
        <taxon>Mycobacteriales</taxon>
        <taxon>Mycobacteriaceae</taxon>
        <taxon>Mycobacterium</taxon>
        <taxon>Mycobacterium simiae complex</taxon>
    </lineage>
</organism>
<dbReference type="RefSeq" id="WP_239722448.1">
    <property type="nucleotide sequence ID" value="NZ_CP092423.2"/>
</dbReference>
<reference evidence="1" key="1">
    <citation type="submission" date="2022-08" db="EMBL/GenBank/DDBJ databases">
        <title>Complete genome sequence of 14 non-tuberculosis mycobacteria type-strains.</title>
        <authorList>
            <person name="Igarashi Y."/>
            <person name="Osugi A."/>
            <person name="Mitarai S."/>
        </authorList>
    </citation>
    <scope>NUCLEOTIDE SEQUENCE</scope>
    <source>
        <strain evidence="1">ATCC 51985</strain>
    </source>
</reference>
<dbReference type="Proteomes" id="UP001055171">
    <property type="component" value="Chromosome"/>
</dbReference>